<gene>
    <name evidence="2" type="ORF">UFOPK1421_00155</name>
</gene>
<evidence type="ECO:0000313" key="2">
    <source>
        <dbReference type="EMBL" id="CAB4533467.1"/>
    </source>
</evidence>
<organism evidence="2">
    <name type="scientific">freshwater metagenome</name>
    <dbReference type="NCBI Taxonomy" id="449393"/>
    <lineage>
        <taxon>unclassified sequences</taxon>
        <taxon>metagenomes</taxon>
        <taxon>ecological metagenomes</taxon>
    </lineage>
</organism>
<reference evidence="2" key="1">
    <citation type="submission" date="2020-05" db="EMBL/GenBank/DDBJ databases">
        <authorList>
            <person name="Chiriac C."/>
            <person name="Salcher M."/>
            <person name="Ghai R."/>
            <person name="Kavagutti S V."/>
        </authorList>
    </citation>
    <scope>NUCLEOTIDE SEQUENCE</scope>
</reference>
<dbReference type="InterPro" id="IPR018713">
    <property type="entry name" value="MPAB/Lcp_cat_dom"/>
</dbReference>
<evidence type="ECO:0000259" key="1">
    <source>
        <dbReference type="Pfam" id="PF09995"/>
    </source>
</evidence>
<sequence length="320" mass="35673">MQVRPWGWASCYRTCDERSQPVWASPHEAWHALGMSDRLEPARRLVADAVRSRVVGPNADNRAQQLFEAPGERWFSEDRPIRIIHADSCMFIGGLRALLFQSLHPLAMAGVASHSDFKADPWGRLQRTADFLAATTFGPESESQRAIDLVKRVHVRVVGTADDGRPYSANDPHLLKWVHIAEVDSFLAAHKKFGEVELSDEQRDGYVLDMSRIASALGVIDPPRSVAELKEEISSYRNELRTSDAALDAAKYLLITPPLPALVRPAYQLLGAAAVSVLPIWARLPLRLPWLPLSERAIVRPAANTLTKTLRWALAPDLPY</sequence>
<dbReference type="Pfam" id="PF09995">
    <property type="entry name" value="MPAB_Lcp_cat"/>
    <property type="match status" value="1"/>
</dbReference>
<dbReference type="AlphaFoldDB" id="A0A6J6B441"/>
<proteinExistence type="predicted"/>
<dbReference type="PANTHER" id="PTHR36151">
    <property type="entry name" value="BLR2777 PROTEIN"/>
    <property type="match status" value="1"/>
</dbReference>
<protein>
    <submittedName>
        <fullName evidence="2">Unannotated protein</fullName>
    </submittedName>
</protein>
<name>A0A6J6B441_9ZZZZ</name>
<accession>A0A6J6B441</accession>
<dbReference type="EMBL" id="CAEZSL010000010">
    <property type="protein sequence ID" value="CAB4533467.1"/>
    <property type="molecule type" value="Genomic_DNA"/>
</dbReference>
<feature type="domain" description="ER-bound oxygenase mpaB/mpaB'/Rubber oxygenase catalytic" evidence="1">
    <location>
        <begin position="85"/>
        <end position="304"/>
    </location>
</feature>
<dbReference type="PANTHER" id="PTHR36151:SF3">
    <property type="entry name" value="ER-BOUND OXYGENASE MPAB_MPAB'_RUBBER OXYGENASE CATALYTIC DOMAIN-CONTAINING PROTEIN"/>
    <property type="match status" value="1"/>
</dbReference>
<dbReference type="GO" id="GO:0016491">
    <property type="term" value="F:oxidoreductase activity"/>
    <property type="evidence" value="ECO:0007669"/>
    <property type="project" value="InterPro"/>
</dbReference>